<comment type="function">
    <text evidence="2">Component of the 26S proteasome, a multiprotein complex involved in the ATP-dependent degradation of ubiquitinated proteins.</text>
</comment>
<dbReference type="PANTHER" id="PTHR16771">
    <property type="entry name" value="26 PROTEASOME COMPLEX SUBUNIT DSS1"/>
    <property type="match status" value="1"/>
</dbReference>
<reference evidence="5 6" key="1">
    <citation type="submission" date="2017-06" db="EMBL/GenBank/DDBJ databases">
        <title>A platform for efficient transgenesis in Macrostomum lignano, a flatworm model organism for stem cell research.</title>
        <authorList>
            <person name="Berezikov E."/>
        </authorList>
    </citation>
    <scope>NUCLEOTIDE SEQUENCE [LARGE SCALE GENOMIC DNA]</scope>
    <source>
        <strain evidence="5">DV1</strain>
        <tissue evidence="5">Whole organism</tissue>
    </source>
</reference>
<evidence type="ECO:0000313" key="5">
    <source>
        <dbReference type="EMBL" id="PAA76154.1"/>
    </source>
</evidence>
<feature type="region of interest" description="Disordered" evidence="3">
    <location>
        <begin position="1"/>
        <end position="93"/>
    </location>
</feature>
<comment type="caution">
    <text evidence="5">The sequence shown here is derived from an EMBL/GenBank/DDBJ whole genome shotgun (WGS) entry which is preliminary data.</text>
</comment>
<dbReference type="GO" id="GO:0008541">
    <property type="term" value="C:proteasome regulatory particle, lid subcomplex"/>
    <property type="evidence" value="ECO:0007669"/>
    <property type="project" value="UniProtKB-UniRule"/>
</dbReference>
<dbReference type="AlphaFoldDB" id="A0A267FSE5"/>
<keyword evidence="6" id="KW-1185">Reference proteome</keyword>
<dbReference type="EMBL" id="NIVC01000839">
    <property type="protein sequence ID" value="PAA76154.1"/>
    <property type="molecule type" value="Genomic_DNA"/>
</dbReference>
<feature type="non-terminal residue" evidence="5">
    <location>
        <position position="1"/>
    </location>
</feature>
<evidence type="ECO:0000256" key="1">
    <source>
        <dbReference type="ARBA" id="ARBA00034491"/>
    </source>
</evidence>
<feature type="compositionally biased region" description="Basic residues" evidence="3">
    <location>
        <begin position="1"/>
        <end position="11"/>
    </location>
</feature>
<accession>A0A267FSE5</accession>
<feature type="compositionally biased region" description="Acidic residues" evidence="3">
    <location>
        <begin position="52"/>
        <end position="79"/>
    </location>
</feature>
<evidence type="ECO:0000313" key="4">
    <source>
        <dbReference type="EMBL" id="PAA55957.1"/>
    </source>
</evidence>
<dbReference type="STRING" id="282301.A0A267FSE5"/>
<dbReference type="Proteomes" id="UP000215902">
    <property type="component" value="Unassembled WGS sequence"/>
</dbReference>
<dbReference type="Pfam" id="PF05160">
    <property type="entry name" value="DSS1_SEM1"/>
    <property type="match status" value="1"/>
</dbReference>
<dbReference type="GO" id="GO:0006406">
    <property type="term" value="P:mRNA export from nucleus"/>
    <property type="evidence" value="ECO:0007669"/>
    <property type="project" value="UniProtKB-UniRule"/>
</dbReference>
<dbReference type="GO" id="GO:0043248">
    <property type="term" value="P:proteasome assembly"/>
    <property type="evidence" value="ECO:0007669"/>
    <property type="project" value="UniProtKB-UniRule"/>
</dbReference>
<keyword evidence="2" id="KW-0647">Proteasome</keyword>
<dbReference type="SMART" id="SM01385">
    <property type="entry name" value="DSS1_SEM1"/>
    <property type="match status" value="1"/>
</dbReference>
<name>A0A267FSE5_9PLAT</name>
<feature type="compositionally biased region" description="Basic and acidic residues" evidence="3">
    <location>
        <begin position="20"/>
        <end position="37"/>
    </location>
</feature>
<dbReference type="CDD" id="cd13768">
    <property type="entry name" value="DSS1_Sem1"/>
    <property type="match status" value="1"/>
</dbReference>
<comment type="similarity">
    <text evidence="1 2">Belongs to the DSS1/SEM1 family.</text>
</comment>
<dbReference type="PANTHER" id="PTHR16771:SF0">
    <property type="entry name" value="26S PROTEASOME COMPLEX SUBUNIT SEM1"/>
    <property type="match status" value="1"/>
</dbReference>
<comment type="subcellular location">
    <subcellularLocation>
        <location evidence="2">Nucleus</location>
    </subcellularLocation>
</comment>
<keyword evidence="2" id="KW-0539">Nucleus</keyword>
<dbReference type="InterPro" id="IPR007834">
    <property type="entry name" value="DSS1_SEM1"/>
</dbReference>
<evidence type="ECO:0000256" key="2">
    <source>
        <dbReference type="RuleBase" id="RU369057"/>
    </source>
</evidence>
<evidence type="ECO:0000313" key="6">
    <source>
        <dbReference type="Proteomes" id="UP000215902"/>
    </source>
</evidence>
<gene>
    <name evidence="4" type="ORF">BOX15_Mlig020888g1</name>
    <name evidence="5" type="ORF">BOX15_Mlig022790g1</name>
</gene>
<dbReference type="GO" id="GO:0000724">
    <property type="term" value="P:double-strand break repair via homologous recombination"/>
    <property type="evidence" value="ECO:0007669"/>
    <property type="project" value="TreeGrafter"/>
</dbReference>
<dbReference type="EMBL" id="NIVC01002683">
    <property type="protein sequence ID" value="PAA55957.1"/>
    <property type="molecule type" value="Genomic_DNA"/>
</dbReference>
<protein>
    <recommendedName>
        <fullName evidence="2">26S proteasome complex subunit SEM1</fullName>
    </recommendedName>
</protein>
<organism evidence="5 6">
    <name type="scientific">Macrostomum lignano</name>
    <dbReference type="NCBI Taxonomy" id="282301"/>
    <lineage>
        <taxon>Eukaryota</taxon>
        <taxon>Metazoa</taxon>
        <taxon>Spiralia</taxon>
        <taxon>Lophotrochozoa</taxon>
        <taxon>Platyhelminthes</taxon>
        <taxon>Rhabditophora</taxon>
        <taxon>Macrostomorpha</taxon>
        <taxon>Macrostomida</taxon>
        <taxon>Macrostomidae</taxon>
        <taxon>Macrostomum</taxon>
    </lineage>
</organism>
<evidence type="ECO:0000256" key="3">
    <source>
        <dbReference type="SAM" id="MobiDB-lite"/>
    </source>
</evidence>
<sequence>NFKHLSTKRRTMSSGTSKPDQQKKDDKSNNKDKDKESSSAGANASPKKDVGMLEDDDEFEEFPTEDWGPADEEGSDDPDAVNVWEDNWDDDDVEDDFSKQLRAELAKQGFTAAQVPVIKQDN</sequence>
<dbReference type="GO" id="GO:0005634">
    <property type="term" value="C:nucleus"/>
    <property type="evidence" value="ECO:0007669"/>
    <property type="project" value="UniProtKB-SubCell"/>
</dbReference>
<proteinExistence type="inferred from homology"/>